<accession>A0ABY5Q9F1</accession>
<evidence type="ECO:0000256" key="2">
    <source>
        <dbReference type="ARBA" id="ARBA00022691"/>
    </source>
</evidence>
<evidence type="ECO:0000256" key="1">
    <source>
        <dbReference type="ARBA" id="ARBA00022603"/>
    </source>
</evidence>
<dbReference type="Gene3D" id="3.40.50.150">
    <property type="entry name" value="Vaccinia Virus protein VP39"/>
    <property type="match status" value="1"/>
</dbReference>
<dbReference type="GO" id="GO:0032259">
    <property type="term" value="P:methylation"/>
    <property type="evidence" value="ECO:0007669"/>
    <property type="project" value="UniProtKB-KW"/>
</dbReference>
<feature type="domain" description="Methyltransferase small" evidence="3">
    <location>
        <begin position="65"/>
        <end position="139"/>
    </location>
</feature>
<dbReference type="Proteomes" id="UP001058980">
    <property type="component" value="Plasmid unnamed"/>
</dbReference>
<dbReference type="Pfam" id="PF05175">
    <property type="entry name" value="MTS"/>
    <property type="match status" value="1"/>
</dbReference>
<geneLocation type="plasmid" evidence="4 5">
    <name>unnamed</name>
</geneLocation>
<sequence>MKMTRQQAKQMTEVEQLVALERRLTVDERMFVLEHYQEGAHTDNAAIGAFFTPYGLARDLAIEVSGARVVDLCAGIGALAFACESDDRHLTCVERNAEFVRVGRKVMPDATWIHADVFGDWWRDLPSFDMAIANPPFGRIRASEYFGSYRGSEFEYKVIELALRVANRGAFIVPQPSAPFRYSGAQYYQRCVSTKCEAFLRDTGITLEVGTGVDTSIYKDEWHGVSPICEIVLAEFLEQPDSVVPVSTAPAAPEPTYLPSAMLANVDARQLDMFESM</sequence>
<evidence type="ECO:0000313" key="5">
    <source>
        <dbReference type="Proteomes" id="UP001058980"/>
    </source>
</evidence>
<protein>
    <submittedName>
        <fullName evidence="4">Methyltransferase</fullName>
    </submittedName>
</protein>
<dbReference type="PRINTS" id="PR00507">
    <property type="entry name" value="N12N6MTFRASE"/>
</dbReference>
<dbReference type="InterPro" id="IPR007848">
    <property type="entry name" value="Small_mtfrase_dom"/>
</dbReference>
<evidence type="ECO:0000313" key="4">
    <source>
        <dbReference type="EMBL" id="UVA77122.1"/>
    </source>
</evidence>
<name>A0ABY5Q9F1_9BURK</name>
<dbReference type="EMBL" id="CP102779">
    <property type="protein sequence ID" value="UVA77122.1"/>
    <property type="molecule type" value="Genomic_DNA"/>
</dbReference>
<keyword evidence="5" id="KW-1185">Reference proteome</keyword>
<dbReference type="CDD" id="cd02440">
    <property type="entry name" value="AdoMet_MTases"/>
    <property type="match status" value="1"/>
</dbReference>
<proteinExistence type="predicted"/>
<dbReference type="PROSITE" id="PS00092">
    <property type="entry name" value="N6_MTASE"/>
    <property type="match status" value="1"/>
</dbReference>
<dbReference type="InterPro" id="IPR002052">
    <property type="entry name" value="DNA_methylase_N6_adenine_CS"/>
</dbReference>
<organism evidence="4 5">
    <name type="scientific">Pandoraea commovens</name>
    <dbReference type="NCBI Taxonomy" id="2508289"/>
    <lineage>
        <taxon>Bacteria</taxon>
        <taxon>Pseudomonadati</taxon>
        <taxon>Pseudomonadota</taxon>
        <taxon>Betaproteobacteria</taxon>
        <taxon>Burkholderiales</taxon>
        <taxon>Burkholderiaceae</taxon>
        <taxon>Pandoraea</taxon>
    </lineage>
</organism>
<evidence type="ECO:0000259" key="3">
    <source>
        <dbReference type="Pfam" id="PF05175"/>
    </source>
</evidence>
<dbReference type="GO" id="GO:0008168">
    <property type="term" value="F:methyltransferase activity"/>
    <property type="evidence" value="ECO:0007669"/>
    <property type="project" value="UniProtKB-KW"/>
</dbReference>
<gene>
    <name evidence="4" type="ORF">NTU39_00260</name>
</gene>
<keyword evidence="1 4" id="KW-0808">Transferase</keyword>
<keyword evidence="1 4" id="KW-0489">Methyltransferase</keyword>
<reference evidence="4" key="1">
    <citation type="submission" date="2022-08" db="EMBL/GenBank/DDBJ databases">
        <title>Multi-unit outbreak of Pandoraea commovens among non-cystic fibrosis intensive care patients from 2019 to 2021 in Berlin, Germany.</title>
        <authorList>
            <person name="Menzel P."/>
        </authorList>
    </citation>
    <scope>NUCLEOTIDE SEQUENCE</scope>
    <source>
        <strain evidence="4">LB-19-202-79</strain>
        <plasmid evidence="4">unnamed</plasmid>
    </source>
</reference>
<keyword evidence="4" id="KW-0614">Plasmid</keyword>
<dbReference type="InterPro" id="IPR029063">
    <property type="entry name" value="SAM-dependent_MTases_sf"/>
</dbReference>
<dbReference type="SUPFAM" id="SSF53335">
    <property type="entry name" value="S-adenosyl-L-methionine-dependent methyltransferases"/>
    <property type="match status" value="1"/>
</dbReference>
<dbReference type="RefSeq" id="WP_257957790.1">
    <property type="nucleotide sequence ID" value="NZ_CP102779.1"/>
</dbReference>
<keyword evidence="2" id="KW-0949">S-adenosyl-L-methionine</keyword>